<dbReference type="GO" id="GO:0009279">
    <property type="term" value="C:cell outer membrane"/>
    <property type="evidence" value="ECO:0007669"/>
    <property type="project" value="UniProtKB-SubCell"/>
</dbReference>
<keyword evidence="7" id="KW-1185">Reference proteome</keyword>
<dbReference type="OrthoDB" id="97893at2"/>
<gene>
    <name evidence="6" type="ordered locus">AciPR4_0638</name>
</gene>
<dbReference type="STRING" id="401053.AciPR4_0638"/>
<dbReference type="Gene3D" id="2.40.170.20">
    <property type="entry name" value="TonB-dependent receptor, beta-barrel domain"/>
    <property type="match status" value="1"/>
</dbReference>
<dbReference type="InterPro" id="IPR013784">
    <property type="entry name" value="Carb-bd-like_fold"/>
</dbReference>
<dbReference type="GO" id="GO:0030246">
    <property type="term" value="F:carbohydrate binding"/>
    <property type="evidence" value="ECO:0007669"/>
    <property type="project" value="InterPro"/>
</dbReference>
<evidence type="ECO:0000256" key="1">
    <source>
        <dbReference type="ARBA" id="ARBA00004442"/>
    </source>
</evidence>
<name>E8V4R8_TERSS</name>
<evidence type="ECO:0000256" key="3">
    <source>
        <dbReference type="ARBA" id="ARBA00023237"/>
    </source>
</evidence>
<keyword evidence="6" id="KW-0675">Receptor</keyword>
<dbReference type="InterPro" id="IPR057601">
    <property type="entry name" value="Oar-like_b-barrel"/>
</dbReference>
<dbReference type="AlphaFoldDB" id="E8V4R8"/>
<protein>
    <submittedName>
        <fullName evidence="6">TonB-dependent receptor</fullName>
    </submittedName>
</protein>
<evidence type="ECO:0000256" key="2">
    <source>
        <dbReference type="ARBA" id="ARBA00023136"/>
    </source>
</evidence>
<reference evidence="6 7" key="1">
    <citation type="journal article" date="2012" name="Stand. Genomic Sci.">
        <title>Complete genome sequence of Terriglobus saanensis type strain SP1PR4(T), an Acidobacteria from tundra soil.</title>
        <authorList>
            <person name="Rawat S.R."/>
            <person name="Mannisto M.K."/>
            <person name="Starovoytov V."/>
            <person name="Goodwin L."/>
            <person name="Nolan M."/>
            <person name="Hauser L."/>
            <person name="Land M."/>
            <person name="Davenport K.W."/>
            <person name="Woyke T."/>
            <person name="Haggblom M.M."/>
        </authorList>
    </citation>
    <scope>NUCLEOTIDE SEQUENCE</scope>
    <source>
        <strain evidence="7">ATCC BAA-1853 / DSM 23119 / SP1PR4</strain>
    </source>
</reference>
<keyword evidence="3" id="KW-0998">Cell outer membrane</keyword>
<dbReference type="InterPro" id="IPR036942">
    <property type="entry name" value="Beta-barrel_TonB_sf"/>
</dbReference>
<feature type="signal peptide" evidence="4">
    <location>
        <begin position="1"/>
        <end position="20"/>
    </location>
</feature>
<dbReference type="SUPFAM" id="SSF49452">
    <property type="entry name" value="Starch-binding domain-like"/>
    <property type="match status" value="1"/>
</dbReference>
<evidence type="ECO:0000259" key="5">
    <source>
        <dbReference type="Pfam" id="PF25183"/>
    </source>
</evidence>
<dbReference type="RefSeq" id="WP_013567205.1">
    <property type="nucleotide sequence ID" value="NC_014963.1"/>
</dbReference>
<sequence length="1091" mass="116198">MKALARIALAALVTTLSLHAQVVGGSVEGTVTDASGATVSDAHVNVRNTETGNQRDLTTRADGHFNAPSVPVGTYTITVEKQGFQTAHRSGIGLVIGQSITVDLSLAAGEVAQQVDVTDTPPAVNLSTQQTSGLVDERQIKQLPLNGRSYDQLMTLNPATVNYSGQRAGSIGTSNSSVGNMFSVSGHRPQDNLFLLNGIEYTGASLINVTPGGTSGQLLGVEAVREFNVVADDYGANYGKRQGAQISIVTLSGTNKLHGSAYEFFRNSVLDARNYFDQPNATKRLPTFQRNNFGASLGGPILRDKLLLFANYESYRQNLGLSDVTLVPDARARQGFLPNGTGGETFVGVNPAVAPLLALWPTPNGPSIGSGIAKAFSSPIQNIRENFGTTRFDWNQSPRDLLFAVYTVDDSDATTPSANPLSSIYETIREQVVSVQQQHVITPNFLNTARLGFSRASFFFNGIVTTNDNSNPTPFVIGKQVGAIVIAGSTASNGQSQVTQAGANVGSNNATARNLYTFDDHVFYSRGRHQIEVGGLVQWVQSNDNLAQNQAGQAAFTNLTTFLQGTVATFSVVPSPTRLNWRSWQGAGYVEDTWKLTRRFELRSGVRVESTNGWNEAHGRAANYLFTNGVIDTNPTVSSSGLTTNNAKFLPSPRVGFSYDVFGNGHTALRGGIGVYRSLLDTLNYRFDQAAPFNTTVQLKNVAVSSLAISPNTPAPAGSKISPSNTQPDLKTPTLLSWTLHLEQQLTPTTSLTIGYVGSRGNHQILSGDTNEPANVLCPSSACPSGLANGTIYYPTNVFANPNVANTTSWFSGGNILYNALTVDLHRRFANGLQLRGVYTWSKNLDNGSAWNTSVSSNTPAFVSVPNVSRLDWGPSAADVRNLAAINGSYDLPFGKGRRFANSNRLASTTLGGWTVSTIITAQTGFPFSPQLGYNPTGSGDSRNPVRPNVNPNFHGNLYPHSVTQWFDPTAYIAPFSKLSGTTVTAGAVGNASRDSLIGPGLTTVDLSLARTTPIGERLRAQFRVEAFNLLNHSNFATPNAVILASAPTYAASTAQPTAAQVIAATSPTAGVITATSTTSRQLQLSLKLLF</sequence>
<dbReference type="EMBL" id="CP002467">
    <property type="protein sequence ID" value="ADV81472.1"/>
    <property type="molecule type" value="Genomic_DNA"/>
</dbReference>
<keyword evidence="4" id="KW-0732">Signal</keyword>
<evidence type="ECO:0000256" key="4">
    <source>
        <dbReference type="SAM" id="SignalP"/>
    </source>
</evidence>
<evidence type="ECO:0000313" key="7">
    <source>
        <dbReference type="Proteomes" id="UP000006844"/>
    </source>
</evidence>
<organism evidence="6 7">
    <name type="scientific">Terriglobus saanensis (strain ATCC BAA-1853 / DSM 23119 / SP1PR4)</name>
    <dbReference type="NCBI Taxonomy" id="401053"/>
    <lineage>
        <taxon>Bacteria</taxon>
        <taxon>Pseudomonadati</taxon>
        <taxon>Acidobacteriota</taxon>
        <taxon>Terriglobia</taxon>
        <taxon>Terriglobales</taxon>
        <taxon>Acidobacteriaceae</taxon>
        <taxon>Terriglobus</taxon>
    </lineage>
</organism>
<keyword evidence="2" id="KW-0472">Membrane</keyword>
<feature type="domain" description="TonB-dependent transporter Oar-like beta-barrel" evidence="5">
    <location>
        <begin position="249"/>
        <end position="1084"/>
    </location>
</feature>
<proteinExistence type="predicted"/>
<dbReference type="Pfam" id="PF25183">
    <property type="entry name" value="OMP_b-brl_4"/>
    <property type="match status" value="1"/>
</dbReference>
<dbReference type="Pfam" id="PF13620">
    <property type="entry name" value="CarboxypepD_reg"/>
    <property type="match status" value="1"/>
</dbReference>
<dbReference type="SUPFAM" id="SSF56935">
    <property type="entry name" value="Porins"/>
    <property type="match status" value="1"/>
</dbReference>
<accession>E8V4R8</accession>
<dbReference type="eggNOG" id="COG4771">
    <property type="taxonomic scope" value="Bacteria"/>
</dbReference>
<dbReference type="Gene3D" id="2.60.40.1120">
    <property type="entry name" value="Carboxypeptidase-like, regulatory domain"/>
    <property type="match status" value="1"/>
</dbReference>
<evidence type="ECO:0000313" key="6">
    <source>
        <dbReference type="EMBL" id="ADV81472.1"/>
    </source>
</evidence>
<comment type="subcellular location">
    <subcellularLocation>
        <location evidence="1">Cell outer membrane</location>
    </subcellularLocation>
</comment>
<dbReference type="KEGG" id="tsa:AciPR4_0638"/>
<dbReference type="Proteomes" id="UP000006844">
    <property type="component" value="Chromosome"/>
</dbReference>
<dbReference type="HOGENOM" id="CLU_006298_0_0_0"/>
<feature type="chain" id="PRO_5003228988" evidence="4">
    <location>
        <begin position="21"/>
        <end position="1091"/>
    </location>
</feature>